<dbReference type="EMBL" id="CP147711">
    <property type="protein sequence ID" value="WXC82398.1"/>
    <property type="molecule type" value="Genomic_DNA"/>
</dbReference>
<evidence type="ECO:0000256" key="1">
    <source>
        <dbReference type="SAM" id="MobiDB-lite"/>
    </source>
</evidence>
<dbReference type="Proteomes" id="UP001432046">
    <property type="component" value="Chromosome"/>
</dbReference>
<keyword evidence="2" id="KW-0732">Signal</keyword>
<dbReference type="RefSeq" id="WP_224496892.1">
    <property type="nucleotide sequence ID" value="NZ_CP088285.1"/>
</dbReference>
<reference evidence="3" key="2">
    <citation type="submission" date="2024-03" db="EMBL/GenBank/DDBJ databases">
        <authorList>
            <person name="Bromfield E.S.P."/>
            <person name="Cloutier S."/>
        </authorList>
    </citation>
    <scope>NUCLEOTIDE SEQUENCE</scope>
    <source>
        <strain evidence="3">5S5</strain>
    </source>
</reference>
<keyword evidence="4" id="KW-1185">Reference proteome</keyword>
<accession>A0ABZ2P6I4</accession>
<sequence length="108" mass="11583">MAFTASARRHGKLLAATAFTLGLLTSASYAYTDEQQQMCTGDAMRLCSSEIPDVDRVTACMVRQRALLSDGCKAVFHYVPPATAPQPASYTPAAKPAKPLNITPHKRG</sequence>
<evidence type="ECO:0000256" key="2">
    <source>
        <dbReference type="SAM" id="SignalP"/>
    </source>
</evidence>
<feature type="region of interest" description="Disordered" evidence="1">
    <location>
        <begin position="84"/>
        <end position="108"/>
    </location>
</feature>
<protein>
    <submittedName>
        <fullName evidence="3">Uncharacterized protein</fullName>
    </submittedName>
</protein>
<evidence type="ECO:0000313" key="4">
    <source>
        <dbReference type="Proteomes" id="UP001432046"/>
    </source>
</evidence>
<feature type="chain" id="PRO_5045663838" evidence="2">
    <location>
        <begin position="31"/>
        <end position="108"/>
    </location>
</feature>
<proteinExistence type="predicted"/>
<evidence type="ECO:0000313" key="3">
    <source>
        <dbReference type="EMBL" id="WXC82398.1"/>
    </source>
</evidence>
<organism evidence="3 4">
    <name type="scientific">Bradyrhizobium septentrionale</name>
    <dbReference type="NCBI Taxonomy" id="1404411"/>
    <lineage>
        <taxon>Bacteria</taxon>
        <taxon>Pseudomonadati</taxon>
        <taxon>Pseudomonadota</taxon>
        <taxon>Alphaproteobacteria</taxon>
        <taxon>Hyphomicrobiales</taxon>
        <taxon>Nitrobacteraceae</taxon>
        <taxon>Bradyrhizobium</taxon>
    </lineage>
</organism>
<gene>
    <name evidence="3" type="ORF">WDK88_12865</name>
</gene>
<name>A0ABZ2P6I4_9BRAD</name>
<reference evidence="3" key="1">
    <citation type="journal article" date="2021" name="Int. J. Syst. Evol. Microbiol.">
        <title>Bradyrhizobium septentrionale sp. nov. (sv. septentrionale) and Bradyrhizobium quebecense sp. nov. (sv. septentrionale) associated with legumes native to Canada possess rearranged symbiosis genes and numerous insertion sequences.</title>
        <authorList>
            <person name="Bromfield E.S.P."/>
            <person name="Cloutier S."/>
        </authorList>
    </citation>
    <scope>NUCLEOTIDE SEQUENCE</scope>
    <source>
        <strain evidence="3">5S5</strain>
    </source>
</reference>
<feature type="signal peptide" evidence="2">
    <location>
        <begin position="1"/>
        <end position="30"/>
    </location>
</feature>